<dbReference type="EMBL" id="JARVKF010000400">
    <property type="protein sequence ID" value="KAK9417173.1"/>
    <property type="molecule type" value="Genomic_DNA"/>
</dbReference>
<accession>A0ABR2UR71</accession>
<comment type="caution">
    <text evidence="2">The sequence shown here is derived from an EMBL/GenBank/DDBJ whole genome shotgun (WGS) entry which is preliminary data.</text>
</comment>
<organism evidence="2 3">
    <name type="scientific">Seiridium unicorne</name>
    <dbReference type="NCBI Taxonomy" id="138068"/>
    <lineage>
        <taxon>Eukaryota</taxon>
        <taxon>Fungi</taxon>
        <taxon>Dikarya</taxon>
        <taxon>Ascomycota</taxon>
        <taxon>Pezizomycotina</taxon>
        <taxon>Sordariomycetes</taxon>
        <taxon>Xylariomycetidae</taxon>
        <taxon>Amphisphaeriales</taxon>
        <taxon>Sporocadaceae</taxon>
        <taxon>Seiridium</taxon>
    </lineage>
</organism>
<feature type="region of interest" description="Disordered" evidence="1">
    <location>
        <begin position="73"/>
        <end position="125"/>
    </location>
</feature>
<gene>
    <name evidence="2" type="ORF">SUNI508_08977</name>
</gene>
<evidence type="ECO:0000313" key="3">
    <source>
        <dbReference type="Proteomes" id="UP001408356"/>
    </source>
</evidence>
<sequence length="328" mass="35221">MEKDEYTPSAERVSDQGSGKGKGKEAMSKTTNPDQLQIVPEGAPESPLSRDASALSRITSSALALGSSLLSKPDIPGHAPSDKAGSASSSNLQHPLGEASTYGSQVGLGSGSSIRSTHAQDHVEREEAAFSRFLEGNDVPNPFSYDGGHVDSGGWSVAKNPLHHGSQDYYLETDGKGVVDLLDNGYEEVMHAEPDAFLSREQEASLRRALFGSDDKTSQGAGITSDWTSLLNFVPEYISNGSTVWGNNELQQHLGMADALEASKIWADQWSNVLSRYTDEVWGDLAPLIREAEGEAQKIQENGLEATPSEAKAILRLRQILSHVRASQ</sequence>
<protein>
    <submittedName>
        <fullName evidence="2">Uncharacterized protein</fullName>
    </submittedName>
</protein>
<keyword evidence="3" id="KW-1185">Reference proteome</keyword>
<feature type="region of interest" description="Disordered" evidence="1">
    <location>
        <begin position="1"/>
        <end position="55"/>
    </location>
</feature>
<reference evidence="2 3" key="1">
    <citation type="journal article" date="2024" name="J. Plant Pathol.">
        <title>Sequence and assembly of the genome of Seiridium unicorne, isolate CBS 538.82, causal agent of cypress canker disease.</title>
        <authorList>
            <person name="Scali E."/>
            <person name="Rocca G.D."/>
            <person name="Danti R."/>
            <person name="Garbelotto M."/>
            <person name="Barberini S."/>
            <person name="Baroncelli R."/>
            <person name="Emiliani G."/>
        </authorList>
    </citation>
    <scope>NUCLEOTIDE SEQUENCE [LARGE SCALE GENOMIC DNA]</scope>
    <source>
        <strain evidence="2 3">BM-138-508</strain>
    </source>
</reference>
<name>A0ABR2UR71_9PEZI</name>
<evidence type="ECO:0000313" key="2">
    <source>
        <dbReference type="EMBL" id="KAK9417173.1"/>
    </source>
</evidence>
<dbReference type="Proteomes" id="UP001408356">
    <property type="component" value="Unassembled WGS sequence"/>
</dbReference>
<evidence type="ECO:0000256" key="1">
    <source>
        <dbReference type="SAM" id="MobiDB-lite"/>
    </source>
</evidence>
<proteinExistence type="predicted"/>